<dbReference type="InterPro" id="IPR000445">
    <property type="entry name" value="HhH_motif"/>
</dbReference>
<dbReference type="GO" id="GO:0032357">
    <property type="term" value="F:oxidized purine DNA binding"/>
    <property type="evidence" value="ECO:0007669"/>
    <property type="project" value="TreeGrafter"/>
</dbReference>
<keyword evidence="11" id="KW-0411">Iron-sulfur</keyword>
<dbReference type="GO" id="GO:0046872">
    <property type="term" value="F:metal ion binding"/>
    <property type="evidence" value="ECO:0007669"/>
    <property type="project" value="UniProtKB-UniRule"/>
</dbReference>
<name>A0A517Y987_9BACT</name>
<keyword evidence="8 14" id="KW-0227">DNA damage</keyword>
<evidence type="ECO:0000256" key="6">
    <source>
        <dbReference type="ARBA" id="ARBA00022485"/>
    </source>
</evidence>
<dbReference type="Proteomes" id="UP000315017">
    <property type="component" value="Chromosome"/>
</dbReference>
<keyword evidence="9 17" id="KW-0378">Hydrolase</keyword>
<dbReference type="InterPro" id="IPR005760">
    <property type="entry name" value="A/G_AdeGlyc_MutY"/>
</dbReference>
<keyword evidence="12" id="KW-0234">DNA repair</keyword>
<dbReference type="RefSeq" id="WP_238397708.1">
    <property type="nucleotide sequence ID" value="NZ_CP036274.1"/>
</dbReference>
<evidence type="ECO:0000313" key="17">
    <source>
        <dbReference type="EMBL" id="QDU26785.1"/>
    </source>
</evidence>
<dbReference type="InterPro" id="IPR029119">
    <property type="entry name" value="MutY_C"/>
</dbReference>
<dbReference type="EMBL" id="CP036274">
    <property type="protein sequence ID" value="QDU26785.1"/>
    <property type="molecule type" value="Genomic_DNA"/>
</dbReference>
<dbReference type="PANTHER" id="PTHR42944:SF1">
    <property type="entry name" value="ADENINE DNA GLYCOSYLASE"/>
    <property type="match status" value="1"/>
</dbReference>
<keyword evidence="10 14" id="KW-0408">Iron</keyword>
<comment type="function">
    <text evidence="2">Adenine glycosylase active on G-A mispairs. MutY also corrects error-prone DNA synthesis past GO lesions which are due to the oxidatively damaged form of guanine: 7,8-dihydro-8-oxoguanine (8-oxo-dGTP).</text>
</comment>
<keyword evidence="13 14" id="KW-0326">Glycosidase</keyword>
<reference evidence="17 18" key="1">
    <citation type="submission" date="2019-02" db="EMBL/GenBank/DDBJ databases">
        <title>Deep-cultivation of Planctomycetes and their phenomic and genomic characterization uncovers novel biology.</title>
        <authorList>
            <person name="Wiegand S."/>
            <person name="Jogler M."/>
            <person name="Boedeker C."/>
            <person name="Pinto D."/>
            <person name="Vollmers J."/>
            <person name="Rivas-Marin E."/>
            <person name="Kohn T."/>
            <person name="Peeters S.H."/>
            <person name="Heuer A."/>
            <person name="Rast P."/>
            <person name="Oberbeckmann S."/>
            <person name="Bunk B."/>
            <person name="Jeske O."/>
            <person name="Meyerdierks A."/>
            <person name="Storesund J.E."/>
            <person name="Kallscheuer N."/>
            <person name="Luecker S."/>
            <person name="Lage O.M."/>
            <person name="Pohl T."/>
            <person name="Merkel B.J."/>
            <person name="Hornburger P."/>
            <person name="Mueller R.-W."/>
            <person name="Bruemmer F."/>
            <person name="Labrenz M."/>
            <person name="Spormann A.M."/>
            <person name="Op den Camp H."/>
            <person name="Overmann J."/>
            <person name="Amann R."/>
            <person name="Jetten M.S.M."/>
            <person name="Mascher T."/>
            <person name="Medema M.H."/>
            <person name="Devos D.P."/>
            <person name="Kaster A.-K."/>
            <person name="Ovreas L."/>
            <person name="Rohde M."/>
            <person name="Galperin M.Y."/>
            <person name="Jogler C."/>
        </authorList>
    </citation>
    <scope>NUCLEOTIDE SEQUENCE [LARGE SCALE GENOMIC DNA]</scope>
    <source>
        <strain evidence="17 18">ETA_A8</strain>
    </source>
</reference>
<dbReference type="CDD" id="cd00056">
    <property type="entry name" value="ENDO3c"/>
    <property type="match status" value="1"/>
</dbReference>
<dbReference type="InterPro" id="IPR003265">
    <property type="entry name" value="HhH-GPD_domain"/>
</dbReference>
<dbReference type="EC" id="3.2.2.31" evidence="4 14"/>
<sequence>MDVPADDLLRSAPLRRKLARSILTWFDGAARDLPWRRTRDLYCIWVSEIMLQQTQVATVVGYYERFLAAFPDVRTLAAADEARVLRLWEGLGYYRRARQLHAAAKQVVAEHGGEFPRSYEAVRALPGIGRYTAGAILSIGLDQRLPILEANTIRVLSRLIALRDDPRSTQSQLTLWSVAEAILPAERCGAFNQALMELGSEICTPREPQCATCPVAVCCAARAQGLTKEIPLAAKKTEYTDLTETAVVVRRGNKFLVRQCQPGERWAGLWDFPRFASAAVADESWLTSAREHLASWLGVQIEPIAHLTTTRHGVTRYRITLQVLDARYVSGKVADDLAPPSLRWVTLAELAEVPLCVTGRKITGLLAEKKTKQKSPVQKKPARTKVKRAQPTR</sequence>
<dbReference type="Gene3D" id="3.90.79.10">
    <property type="entry name" value="Nucleoside Triphosphate Pyrophosphohydrolase"/>
    <property type="match status" value="1"/>
</dbReference>
<evidence type="ECO:0000256" key="1">
    <source>
        <dbReference type="ARBA" id="ARBA00000843"/>
    </source>
</evidence>
<dbReference type="InterPro" id="IPR004036">
    <property type="entry name" value="Endonuclease-III-like_CS2"/>
</dbReference>
<dbReference type="SUPFAM" id="SSF48150">
    <property type="entry name" value="DNA-glycosylase"/>
    <property type="match status" value="1"/>
</dbReference>
<feature type="domain" description="HhH-GPD" evidence="16">
    <location>
        <begin position="50"/>
        <end position="201"/>
    </location>
</feature>
<evidence type="ECO:0000313" key="18">
    <source>
        <dbReference type="Proteomes" id="UP000315017"/>
    </source>
</evidence>
<dbReference type="SUPFAM" id="SSF55811">
    <property type="entry name" value="Nudix"/>
    <property type="match status" value="1"/>
</dbReference>
<evidence type="ECO:0000256" key="4">
    <source>
        <dbReference type="ARBA" id="ARBA00012045"/>
    </source>
</evidence>
<dbReference type="GO" id="GO:0051539">
    <property type="term" value="F:4 iron, 4 sulfur cluster binding"/>
    <property type="evidence" value="ECO:0007669"/>
    <property type="project" value="UniProtKB-UniRule"/>
</dbReference>
<protein>
    <recommendedName>
        <fullName evidence="5 14">Adenine DNA glycosylase</fullName>
        <ecNumber evidence="4 14">3.2.2.31</ecNumber>
    </recommendedName>
</protein>
<dbReference type="SMART" id="SM00478">
    <property type="entry name" value="ENDO3c"/>
    <property type="match status" value="1"/>
</dbReference>
<evidence type="ECO:0000256" key="9">
    <source>
        <dbReference type="ARBA" id="ARBA00022801"/>
    </source>
</evidence>
<evidence type="ECO:0000256" key="10">
    <source>
        <dbReference type="ARBA" id="ARBA00023004"/>
    </source>
</evidence>
<dbReference type="PROSITE" id="PS01155">
    <property type="entry name" value="ENDONUCLEASE_III_2"/>
    <property type="match status" value="1"/>
</dbReference>
<evidence type="ECO:0000259" key="16">
    <source>
        <dbReference type="SMART" id="SM00478"/>
    </source>
</evidence>
<dbReference type="GO" id="GO:0006298">
    <property type="term" value="P:mismatch repair"/>
    <property type="evidence" value="ECO:0007669"/>
    <property type="project" value="TreeGrafter"/>
</dbReference>
<evidence type="ECO:0000256" key="3">
    <source>
        <dbReference type="ARBA" id="ARBA00008343"/>
    </source>
</evidence>
<comment type="cofactor">
    <cofactor evidence="14">
        <name>[4Fe-4S] cluster</name>
        <dbReference type="ChEBI" id="CHEBI:49883"/>
    </cofactor>
    <text evidence="14">Binds 1 [4Fe-4S] cluster.</text>
</comment>
<feature type="compositionally biased region" description="Basic residues" evidence="15">
    <location>
        <begin position="380"/>
        <end position="393"/>
    </location>
</feature>
<evidence type="ECO:0000256" key="5">
    <source>
        <dbReference type="ARBA" id="ARBA00022023"/>
    </source>
</evidence>
<organism evidence="17 18">
    <name type="scientific">Anatilimnocola aggregata</name>
    <dbReference type="NCBI Taxonomy" id="2528021"/>
    <lineage>
        <taxon>Bacteria</taxon>
        <taxon>Pseudomonadati</taxon>
        <taxon>Planctomycetota</taxon>
        <taxon>Planctomycetia</taxon>
        <taxon>Pirellulales</taxon>
        <taxon>Pirellulaceae</taxon>
        <taxon>Anatilimnocola</taxon>
    </lineage>
</organism>
<dbReference type="Gene3D" id="1.10.340.30">
    <property type="entry name" value="Hypothetical protein, domain 2"/>
    <property type="match status" value="1"/>
</dbReference>
<dbReference type="AlphaFoldDB" id="A0A517Y987"/>
<proteinExistence type="inferred from homology"/>
<accession>A0A517Y987</accession>
<dbReference type="Pfam" id="PF00730">
    <property type="entry name" value="HhH-GPD"/>
    <property type="match status" value="1"/>
</dbReference>
<feature type="region of interest" description="Disordered" evidence="15">
    <location>
        <begin position="368"/>
        <end position="393"/>
    </location>
</feature>
<evidence type="ECO:0000256" key="14">
    <source>
        <dbReference type="RuleBase" id="RU365096"/>
    </source>
</evidence>
<dbReference type="Pfam" id="PF14815">
    <property type="entry name" value="NUDIX_4"/>
    <property type="match status" value="1"/>
</dbReference>
<dbReference type="Pfam" id="PF00633">
    <property type="entry name" value="HHH"/>
    <property type="match status" value="1"/>
</dbReference>
<dbReference type="KEGG" id="aagg:ETAA8_18670"/>
<dbReference type="NCBIfam" id="TIGR01084">
    <property type="entry name" value="mutY"/>
    <property type="match status" value="1"/>
</dbReference>
<dbReference type="PANTHER" id="PTHR42944">
    <property type="entry name" value="ADENINE DNA GLYCOSYLASE"/>
    <property type="match status" value="1"/>
</dbReference>
<dbReference type="GO" id="GO:0000701">
    <property type="term" value="F:purine-specific mismatch base pair DNA N-glycosylase activity"/>
    <property type="evidence" value="ECO:0007669"/>
    <property type="project" value="UniProtKB-EC"/>
</dbReference>
<keyword evidence="6" id="KW-0004">4Fe-4S</keyword>
<dbReference type="GO" id="GO:0006284">
    <property type="term" value="P:base-excision repair"/>
    <property type="evidence" value="ECO:0007669"/>
    <property type="project" value="UniProtKB-UniRule"/>
</dbReference>
<dbReference type="InterPro" id="IPR011257">
    <property type="entry name" value="DNA_glycosylase"/>
</dbReference>
<comment type="catalytic activity">
    <reaction evidence="1 14">
        <text>Hydrolyzes free adenine bases from 7,8-dihydro-8-oxoguanine:adenine mismatched double-stranded DNA, leaving an apurinic site.</text>
        <dbReference type="EC" id="3.2.2.31"/>
    </reaction>
</comment>
<dbReference type="InterPro" id="IPR015797">
    <property type="entry name" value="NUDIX_hydrolase-like_dom_sf"/>
</dbReference>
<dbReference type="Gene3D" id="1.10.1670.10">
    <property type="entry name" value="Helix-hairpin-Helix base-excision DNA repair enzymes (C-terminal)"/>
    <property type="match status" value="1"/>
</dbReference>
<evidence type="ECO:0000256" key="8">
    <source>
        <dbReference type="ARBA" id="ARBA00022763"/>
    </source>
</evidence>
<evidence type="ECO:0000256" key="7">
    <source>
        <dbReference type="ARBA" id="ARBA00022723"/>
    </source>
</evidence>
<comment type="similarity">
    <text evidence="3 14">Belongs to the Nth/MutY family.</text>
</comment>
<keyword evidence="7" id="KW-0479">Metal-binding</keyword>
<dbReference type="FunFam" id="1.10.340.30:FF:000002">
    <property type="entry name" value="Adenine DNA glycosylase"/>
    <property type="match status" value="1"/>
</dbReference>
<dbReference type="InterPro" id="IPR023170">
    <property type="entry name" value="HhH_base_excis_C"/>
</dbReference>
<evidence type="ECO:0000256" key="13">
    <source>
        <dbReference type="ARBA" id="ARBA00023295"/>
    </source>
</evidence>
<dbReference type="InterPro" id="IPR044298">
    <property type="entry name" value="MIG/MutY"/>
</dbReference>
<dbReference type="GO" id="GO:0034039">
    <property type="term" value="F:8-oxo-7,8-dihydroguanine DNA N-glycosylase activity"/>
    <property type="evidence" value="ECO:0007669"/>
    <property type="project" value="TreeGrafter"/>
</dbReference>
<gene>
    <name evidence="17" type="primary">mutY</name>
    <name evidence="17" type="ORF">ETAA8_18670</name>
</gene>
<evidence type="ECO:0000256" key="15">
    <source>
        <dbReference type="SAM" id="MobiDB-lite"/>
    </source>
</evidence>
<evidence type="ECO:0000256" key="2">
    <source>
        <dbReference type="ARBA" id="ARBA00002933"/>
    </source>
</evidence>
<dbReference type="CDD" id="cd03431">
    <property type="entry name" value="NUDIX_DNA_Glycosylase_C-MutY"/>
    <property type="match status" value="1"/>
</dbReference>
<dbReference type="GO" id="GO:0035485">
    <property type="term" value="F:adenine/guanine mispair binding"/>
    <property type="evidence" value="ECO:0007669"/>
    <property type="project" value="TreeGrafter"/>
</dbReference>
<evidence type="ECO:0000256" key="11">
    <source>
        <dbReference type="ARBA" id="ARBA00023014"/>
    </source>
</evidence>
<keyword evidence="18" id="KW-1185">Reference proteome</keyword>
<evidence type="ECO:0000256" key="12">
    <source>
        <dbReference type="ARBA" id="ARBA00023204"/>
    </source>
</evidence>